<accession>A0ABU1D282</accession>
<dbReference type="Pfam" id="PF10040">
    <property type="entry name" value="CRISPR_Cas6"/>
    <property type="match status" value="1"/>
</dbReference>
<evidence type="ECO:0000313" key="3">
    <source>
        <dbReference type="Proteomes" id="UP001232156"/>
    </source>
</evidence>
<evidence type="ECO:0000313" key="2">
    <source>
        <dbReference type="EMBL" id="MDR4124547.1"/>
    </source>
</evidence>
<dbReference type="InterPro" id="IPR019267">
    <property type="entry name" value="CRISPR-assoc_Cas6_C"/>
</dbReference>
<organism evidence="2 3">
    <name type="scientific">Yanghanlia caeni</name>
    <dbReference type="NCBI Taxonomy" id="3064283"/>
    <lineage>
        <taxon>Bacteria</taxon>
        <taxon>Pseudomonadati</taxon>
        <taxon>Pseudomonadota</taxon>
        <taxon>Betaproteobacteria</taxon>
        <taxon>Burkholderiales</taxon>
        <taxon>Alcaligenaceae</taxon>
        <taxon>Yanghanlia</taxon>
    </lineage>
</organism>
<reference evidence="2 3" key="1">
    <citation type="submission" date="2023-08" db="EMBL/GenBank/DDBJ databases">
        <title>Alcaligenaceae gen. nov., a novel taxon isolated from the sludge of Yixing Pesticide Factory.</title>
        <authorList>
            <person name="Ruan L."/>
        </authorList>
    </citation>
    <scope>NUCLEOTIDE SEQUENCE [LARGE SCALE GENOMIC DNA]</scope>
    <source>
        <strain evidence="2 3">LG-2</strain>
    </source>
</reference>
<gene>
    <name evidence="2" type="primary">cas6</name>
    <name evidence="2" type="ORF">Q8947_00925</name>
</gene>
<dbReference type="Gene3D" id="3.30.70.1900">
    <property type="match status" value="1"/>
</dbReference>
<name>A0ABU1D282_9BURK</name>
<dbReference type="EMBL" id="JAUZQE010000001">
    <property type="protein sequence ID" value="MDR4124547.1"/>
    <property type="molecule type" value="Genomic_DNA"/>
</dbReference>
<dbReference type="RefSeq" id="WP_347286206.1">
    <property type="nucleotide sequence ID" value="NZ_JAUZQE010000001.1"/>
</dbReference>
<keyword evidence="3" id="KW-1185">Reference proteome</keyword>
<dbReference type="Proteomes" id="UP001232156">
    <property type="component" value="Unassembled WGS sequence"/>
</dbReference>
<evidence type="ECO:0000259" key="1">
    <source>
        <dbReference type="Pfam" id="PF10040"/>
    </source>
</evidence>
<comment type="caution">
    <text evidence="2">The sequence shown here is derived from an EMBL/GenBank/DDBJ whole genome shotgun (WGS) entry which is preliminary data.</text>
</comment>
<feature type="domain" description="CRISPR-associated protein Cas6 C-terminal" evidence="1">
    <location>
        <begin position="130"/>
        <end position="254"/>
    </location>
</feature>
<proteinExistence type="predicted"/>
<sequence length="273" mass="30580">MRCPYARLFESQKVALTQGMRSGIPVLTPYSIETPFNVNGVHPVGESFSFDLVLMTPDAVTRLPLIISAWKRAFARGTGNGSGRAVLVSVDFLPPEAPAVVVYRSDEPTISQHEPKLTAPCFRQAADVTLHIETPLRIEQKGKLLGAHTITPAWFLRHLIRRVSFYINSQHPAQLPLEAIHQLNAWADAVNESNRMLKWVDWNRYSTRQNRRITLGGIVGHWQLLSVPPSLLTFLYLGQWFHVGKESAFGLGKYNVAASLPESHASQTQPKWP</sequence>
<protein>
    <submittedName>
        <fullName evidence="2">CRISPR system precrRNA processing endoribonuclease RAMP protein Cas6</fullName>
    </submittedName>
</protein>